<protein>
    <submittedName>
        <fullName evidence="3">SAM-dependent methyltransferase, MidA family</fullName>
    </submittedName>
</protein>
<evidence type="ECO:0000313" key="3">
    <source>
        <dbReference type="EMBL" id="SDP76173.1"/>
    </source>
</evidence>
<evidence type="ECO:0000256" key="2">
    <source>
        <dbReference type="ARBA" id="ARBA00022679"/>
    </source>
</evidence>
<dbReference type="Pfam" id="PF02636">
    <property type="entry name" value="Methyltransf_28"/>
    <property type="match status" value="1"/>
</dbReference>
<proteinExistence type="predicted"/>
<dbReference type="EMBL" id="FNJU01000006">
    <property type="protein sequence ID" value="SDP76173.1"/>
    <property type="molecule type" value="Genomic_DNA"/>
</dbReference>
<dbReference type="InterPro" id="IPR038375">
    <property type="entry name" value="NDUFAF7_sf"/>
</dbReference>
<keyword evidence="2 3" id="KW-0808">Transferase</keyword>
<dbReference type="GO" id="GO:0035243">
    <property type="term" value="F:protein-arginine omega-N symmetric methyltransferase activity"/>
    <property type="evidence" value="ECO:0007669"/>
    <property type="project" value="TreeGrafter"/>
</dbReference>
<dbReference type="PANTHER" id="PTHR12049:SF7">
    <property type="entry name" value="PROTEIN ARGININE METHYLTRANSFERASE NDUFAF7, MITOCHONDRIAL"/>
    <property type="match status" value="1"/>
</dbReference>
<dbReference type="STRING" id="930152.SAMN05216565_106188"/>
<reference evidence="4" key="1">
    <citation type="submission" date="2016-10" db="EMBL/GenBank/DDBJ databases">
        <authorList>
            <person name="Varghese N."/>
            <person name="Submissions S."/>
        </authorList>
    </citation>
    <scope>NUCLEOTIDE SEQUENCE [LARGE SCALE GENOMIC DNA]</scope>
    <source>
        <strain evidence="4">IBRC-M10078</strain>
    </source>
</reference>
<evidence type="ECO:0000256" key="1">
    <source>
        <dbReference type="ARBA" id="ARBA00022603"/>
    </source>
</evidence>
<dbReference type="InterPro" id="IPR029063">
    <property type="entry name" value="SAM-dependent_MTases_sf"/>
</dbReference>
<dbReference type="InterPro" id="IPR003788">
    <property type="entry name" value="NDUFAF7"/>
</dbReference>
<organism evidence="3 4">
    <name type="scientific">Litchfieldia salsa</name>
    <dbReference type="NCBI Taxonomy" id="930152"/>
    <lineage>
        <taxon>Bacteria</taxon>
        <taxon>Bacillati</taxon>
        <taxon>Bacillota</taxon>
        <taxon>Bacilli</taxon>
        <taxon>Bacillales</taxon>
        <taxon>Bacillaceae</taxon>
        <taxon>Litchfieldia</taxon>
    </lineage>
</organism>
<sequence>MITYEEYMNTVLYDSTCGYYMKHTQKIGREGDFITSSNISNVFGMLFAHVLMNTCKKNELPFIICEIGGGNGRFAKAILDEWEKLDQQSFSALTYIIIETSPYHRQLQQEILPIGKQVVQYESIEEVIERFPNFEGIMISNELFDAFPVRVVEKRDGQLYEVMVSMDEDHNLCERLCVTEDQELSIYLQEQKLVLADNQRFEVPLSMINYLNDMSTLIRRGVVFTVDYGYTNDEWMLPQYRRGSLRGYSNHKLIDNPLLHPGEMDLTTHISFDAVQFYGDKYGLKFDKKLRQDEFLLAAGILDFLQEHHDTNPFSEKSKQNRAIRSLIMGGGISEAFHVLIQKKGNTNMIDFSAK</sequence>
<dbReference type="AlphaFoldDB" id="A0A1H0VCU0"/>
<gene>
    <name evidence="3" type="ORF">SAMN05216565_106188</name>
</gene>
<dbReference type="GO" id="GO:0032259">
    <property type="term" value="P:methylation"/>
    <property type="evidence" value="ECO:0007669"/>
    <property type="project" value="UniProtKB-KW"/>
</dbReference>
<dbReference type="SUPFAM" id="SSF53335">
    <property type="entry name" value="S-adenosyl-L-methionine-dependent methyltransferases"/>
    <property type="match status" value="1"/>
</dbReference>
<dbReference type="Proteomes" id="UP000199159">
    <property type="component" value="Unassembled WGS sequence"/>
</dbReference>
<evidence type="ECO:0000313" key="4">
    <source>
        <dbReference type="Proteomes" id="UP000199159"/>
    </source>
</evidence>
<name>A0A1H0VCU0_9BACI</name>
<keyword evidence="4" id="KW-1185">Reference proteome</keyword>
<keyword evidence="1 3" id="KW-0489">Methyltransferase</keyword>
<accession>A0A1H0VCU0</accession>
<dbReference type="PANTHER" id="PTHR12049">
    <property type="entry name" value="PROTEIN ARGININE METHYLTRANSFERASE NDUFAF7, MITOCHONDRIAL"/>
    <property type="match status" value="1"/>
</dbReference>
<dbReference type="Gene3D" id="3.40.50.12710">
    <property type="match status" value="1"/>
</dbReference>